<gene>
    <name evidence="1" type="ORF">KDAU_11220</name>
</gene>
<evidence type="ECO:0000313" key="1">
    <source>
        <dbReference type="EMBL" id="GCE03793.1"/>
    </source>
</evidence>
<protein>
    <submittedName>
        <fullName evidence="1">Uncharacterized protein</fullName>
    </submittedName>
</protein>
<keyword evidence="2" id="KW-1185">Reference proteome</keyword>
<sequence>MCLRMAVRSANALAVYMDASDAYLHARCIHIYITLSTVGAKAQAVQLRSSEVSWTSMGGAAAISGSSISSG</sequence>
<proteinExistence type="predicted"/>
<dbReference type="EMBL" id="BIFQ01000001">
    <property type="protein sequence ID" value="GCE03793.1"/>
    <property type="molecule type" value="Genomic_DNA"/>
</dbReference>
<comment type="caution">
    <text evidence="1">The sequence shown here is derived from an EMBL/GenBank/DDBJ whole genome shotgun (WGS) entry which is preliminary data.</text>
</comment>
<name>A0A401ZAE2_9CHLR</name>
<accession>A0A401ZAE2</accession>
<dbReference type="Proteomes" id="UP000287224">
    <property type="component" value="Unassembled WGS sequence"/>
</dbReference>
<evidence type="ECO:0000313" key="2">
    <source>
        <dbReference type="Proteomes" id="UP000287224"/>
    </source>
</evidence>
<reference evidence="2" key="1">
    <citation type="submission" date="2018-12" db="EMBL/GenBank/DDBJ databases">
        <title>Tengunoibacter tsumagoiensis gen. nov., sp. nov., Dictyobacter kobayashii sp. nov., D. alpinus sp. nov., and D. joshuensis sp. nov. and description of Dictyobacteraceae fam. nov. within the order Ktedonobacterales isolated from Tengu-no-mugimeshi.</title>
        <authorList>
            <person name="Wang C.M."/>
            <person name="Zheng Y."/>
            <person name="Sakai Y."/>
            <person name="Toyoda A."/>
            <person name="Minakuchi Y."/>
            <person name="Abe K."/>
            <person name="Yokota A."/>
            <person name="Yabe S."/>
        </authorList>
    </citation>
    <scope>NUCLEOTIDE SEQUENCE [LARGE SCALE GENOMIC DNA]</scope>
    <source>
        <strain evidence="2">S-27</strain>
    </source>
</reference>
<dbReference type="AlphaFoldDB" id="A0A401ZAE2"/>
<organism evidence="1 2">
    <name type="scientific">Dictyobacter aurantiacus</name>
    <dbReference type="NCBI Taxonomy" id="1936993"/>
    <lineage>
        <taxon>Bacteria</taxon>
        <taxon>Bacillati</taxon>
        <taxon>Chloroflexota</taxon>
        <taxon>Ktedonobacteria</taxon>
        <taxon>Ktedonobacterales</taxon>
        <taxon>Dictyobacteraceae</taxon>
        <taxon>Dictyobacter</taxon>
    </lineage>
</organism>